<protein>
    <submittedName>
        <fullName evidence="5">Transferase hexapeptide (Six repeat-containing protein)</fullName>
    </submittedName>
</protein>
<dbReference type="OrthoDB" id="9815592at2"/>
<evidence type="ECO:0000256" key="2">
    <source>
        <dbReference type="ARBA" id="ARBA00022679"/>
    </source>
</evidence>
<reference evidence="5 6" key="1">
    <citation type="submission" date="2016-12" db="EMBL/GenBank/DDBJ databases">
        <title>Isolation and genomic insights into novel planktonic Zetaproteobacteria from stratified waters of the Chesapeake Bay.</title>
        <authorList>
            <person name="McAllister S.M."/>
            <person name="Kato S."/>
            <person name="Chan C.S."/>
            <person name="Chiu B.K."/>
            <person name="Field E.K."/>
        </authorList>
    </citation>
    <scope>NUCLEOTIDE SEQUENCE [LARGE SCALE GENOMIC DNA]</scope>
    <source>
        <strain evidence="5 6">CP-5</strain>
    </source>
</reference>
<evidence type="ECO:0000313" key="6">
    <source>
        <dbReference type="Proteomes" id="UP000231701"/>
    </source>
</evidence>
<organism evidence="5 6">
    <name type="scientific">Mariprofundus aestuarium</name>
    <dbReference type="NCBI Taxonomy" id="1921086"/>
    <lineage>
        <taxon>Bacteria</taxon>
        <taxon>Pseudomonadati</taxon>
        <taxon>Pseudomonadota</taxon>
        <taxon>Candidatius Mariprofundia</taxon>
        <taxon>Mariprofundales</taxon>
        <taxon>Mariprofundaceae</taxon>
        <taxon>Mariprofundus</taxon>
    </lineage>
</organism>
<keyword evidence="2 5" id="KW-0808">Transferase</keyword>
<dbReference type="KEGG" id="maes:Ga0123461_0181"/>
<name>A0A2K8L138_MARES</name>
<proteinExistence type="inferred from homology"/>
<dbReference type="AlphaFoldDB" id="A0A2K8L138"/>
<evidence type="ECO:0000256" key="3">
    <source>
        <dbReference type="ARBA" id="ARBA00022737"/>
    </source>
</evidence>
<dbReference type="CDD" id="cd03349">
    <property type="entry name" value="LbH_XAT"/>
    <property type="match status" value="1"/>
</dbReference>
<keyword evidence="6" id="KW-1185">Reference proteome</keyword>
<dbReference type="GO" id="GO:0016746">
    <property type="term" value="F:acyltransferase activity"/>
    <property type="evidence" value="ECO:0007669"/>
    <property type="project" value="UniProtKB-KW"/>
</dbReference>
<dbReference type="PANTHER" id="PTHR43300">
    <property type="entry name" value="ACETYLTRANSFERASE"/>
    <property type="match status" value="1"/>
</dbReference>
<evidence type="ECO:0000256" key="1">
    <source>
        <dbReference type="ARBA" id="ARBA00007274"/>
    </source>
</evidence>
<keyword evidence="4" id="KW-0012">Acyltransferase</keyword>
<dbReference type="RefSeq" id="WP_100276625.1">
    <property type="nucleotide sequence ID" value="NZ_CP018799.1"/>
</dbReference>
<evidence type="ECO:0000256" key="4">
    <source>
        <dbReference type="ARBA" id="ARBA00023315"/>
    </source>
</evidence>
<sequence length="183" mass="20275">MNNIKDLRELYPQYLYGKGSYSFAKVRAREDGATLKVGNFTSIATDVQILLGGEHRPDWVTTSPLGSLWPDVPMHGHPRSKGDVAIGNDVWIGTGALILSGVTIGDGAVVGARAVIAKDVPPYAIVAGNPQQLIKYRFDRRTIERLLTVQWWNWGDEDIRAAAPMLMHNDIEQFLRYAEAKEG</sequence>
<dbReference type="Proteomes" id="UP000231701">
    <property type="component" value="Chromosome"/>
</dbReference>
<dbReference type="PROSITE" id="PS00101">
    <property type="entry name" value="HEXAPEP_TRANSFERASES"/>
    <property type="match status" value="1"/>
</dbReference>
<dbReference type="Pfam" id="PF00132">
    <property type="entry name" value="Hexapep"/>
    <property type="match status" value="1"/>
</dbReference>
<dbReference type="SUPFAM" id="SSF51161">
    <property type="entry name" value="Trimeric LpxA-like enzymes"/>
    <property type="match status" value="1"/>
</dbReference>
<dbReference type="InterPro" id="IPR018357">
    <property type="entry name" value="Hexapep_transf_CS"/>
</dbReference>
<dbReference type="Gene3D" id="2.160.10.10">
    <property type="entry name" value="Hexapeptide repeat proteins"/>
    <property type="match status" value="1"/>
</dbReference>
<comment type="similarity">
    <text evidence="1">Belongs to the transferase hexapeptide repeat family.</text>
</comment>
<dbReference type="InterPro" id="IPR001451">
    <property type="entry name" value="Hexapep"/>
</dbReference>
<dbReference type="InterPro" id="IPR050179">
    <property type="entry name" value="Trans_hexapeptide_repeat"/>
</dbReference>
<dbReference type="PANTHER" id="PTHR43300:SF11">
    <property type="entry name" value="ACETYLTRANSFERASE RV3034C-RELATED"/>
    <property type="match status" value="1"/>
</dbReference>
<gene>
    <name evidence="5" type="ORF">Ga0123461_0181</name>
</gene>
<accession>A0A2K8L138</accession>
<dbReference type="InterPro" id="IPR011004">
    <property type="entry name" value="Trimer_LpxA-like_sf"/>
</dbReference>
<evidence type="ECO:0000313" key="5">
    <source>
        <dbReference type="EMBL" id="ATX78634.1"/>
    </source>
</evidence>
<dbReference type="EMBL" id="CP018799">
    <property type="protein sequence ID" value="ATX78634.1"/>
    <property type="molecule type" value="Genomic_DNA"/>
</dbReference>
<keyword evidence="3" id="KW-0677">Repeat</keyword>